<dbReference type="RefSeq" id="WP_198840003.1">
    <property type="nucleotide sequence ID" value="NZ_JAEHFJ010000001.1"/>
</dbReference>
<dbReference type="Gene3D" id="2.120.10.30">
    <property type="entry name" value="TolB, C-terminal domain"/>
    <property type="match status" value="4"/>
</dbReference>
<evidence type="ECO:0000256" key="1">
    <source>
        <dbReference type="ARBA" id="ARBA00022737"/>
    </source>
</evidence>
<keyword evidence="5" id="KW-1185">Reference proteome</keyword>
<comment type="caution">
    <text evidence="4">The sequence shown here is derived from an EMBL/GenBank/DDBJ whole genome shotgun (WGS) entry which is preliminary data.</text>
</comment>
<dbReference type="EMBL" id="JAEHFJ010000001">
    <property type="protein sequence ID" value="MBJ2173216.1"/>
    <property type="molecule type" value="Genomic_DNA"/>
</dbReference>
<dbReference type="CDD" id="cd00603">
    <property type="entry name" value="IPT_PCSR"/>
    <property type="match status" value="1"/>
</dbReference>
<accession>A0ABS0WMM9</accession>
<dbReference type="SUPFAM" id="SSF63829">
    <property type="entry name" value="Calcium-dependent phosphotriesterase"/>
    <property type="match status" value="2"/>
</dbReference>
<evidence type="ECO:0000313" key="4">
    <source>
        <dbReference type="EMBL" id="MBJ2173216.1"/>
    </source>
</evidence>
<evidence type="ECO:0000259" key="3">
    <source>
        <dbReference type="Pfam" id="PF01833"/>
    </source>
</evidence>
<feature type="repeat" description="NHL" evidence="2">
    <location>
        <begin position="358"/>
        <end position="394"/>
    </location>
</feature>
<dbReference type="InterPro" id="IPR011042">
    <property type="entry name" value="6-blade_b-propeller_TolB-like"/>
</dbReference>
<proteinExistence type="predicted"/>
<dbReference type="PROSITE" id="PS51257">
    <property type="entry name" value="PROKAR_LIPOPROTEIN"/>
    <property type="match status" value="1"/>
</dbReference>
<gene>
    <name evidence="4" type="ORF">JBL43_03150</name>
</gene>
<dbReference type="PANTHER" id="PTHR13833:SF71">
    <property type="entry name" value="NHL DOMAIN-CONTAINING PROTEIN"/>
    <property type="match status" value="1"/>
</dbReference>
<protein>
    <submittedName>
        <fullName evidence="4">IPT/TIG domain-containing protein</fullName>
    </submittedName>
</protein>
<dbReference type="InterPro" id="IPR002909">
    <property type="entry name" value="IPT_dom"/>
</dbReference>
<feature type="domain" description="IPT/TIG" evidence="3">
    <location>
        <begin position="40"/>
        <end position="109"/>
    </location>
</feature>
<evidence type="ECO:0000256" key="2">
    <source>
        <dbReference type="PROSITE-ProRule" id="PRU00504"/>
    </source>
</evidence>
<sequence>MIKQKYQLKIYRQLSYLLVIVFLLGFLTSCNKDDEPRPATLSGISPESGSKNTIVTINGSNFGNNLDNLKVYFNDVQAVVQSVIDTKIQTEVPTLALTGLVKVIVDGTELTGPEFTYEFSEAHVTTLAGNKEGGDAPLDGQGTNAIFGAMDGIALDKEDNLIITQTWKHSIRKITQDGLVTTLSKSEDGGLVEGSINEAKFSWPRDVTVDANGNVYIADSNNNRIRKISPEGDVSTLAGGGQGYIDGAVNEARFFLPNAITIDQLGNIYIAEYNSVLNHSLIRKITKEGMVSTFAGGNPGFSDGQGTDAKFGRIYGLTVDNSGNIIISDAGNNKIRKVSPIGLVTTIAGSTEGYEDGKGEEAKFNFPYGITVDKLDNIYVSDYSNMRIRKIAPDGTVSTLAGKGSYGFDDGESIDATIAFPRAITVDDDLNLYFTQNFLVRKITQE</sequence>
<feature type="repeat" description="NHL" evidence="2">
    <location>
        <begin position="194"/>
        <end position="231"/>
    </location>
</feature>
<name>A0ABS0WMM9_9FLAO</name>
<keyword evidence="1" id="KW-0677">Repeat</keyword>
<dbReference type="CDD" id="cd14953">
    <property type="entry name" value="NHL_like_1"/>
    <property type="match status" value="1"/>
</dbReference>
<reference evidence="4 5" key="1">
    <citation type="submission" date="2020-12" db="EMBL/GenBank/DDBJ databases">
        <title>Aureibaculum luteum sp. nov. and Aureibaculum flavum sp. nov., novel members of the family Flavobacteriaceae isolated from Antarctic intertidal sediments.</title>
        <authorList>
            <person name="He X."/>
            <person name="Zhang X."/>
        </authorList>
    </citation>
    <scope>NUCLEOTIDE SEQUENCE [LARGE SCALE GENOMIC DNA]</scope>
    <source>
        <strain evidence="4 5">A20</strain>
    </source>
</reference>
<dbReference type="InterPro" id="IPR013783">
    <property type="entry name" value="Ig-like_fold"/>
</dbReference>
<dbReference type="Gene3D" id="2.60.40.10">
    <property type="entry name" value="Immunoglobulins"/>
    <property type="match status" value="1"/>
</dbReference>
<dbReference type="SUPFAM" id="SSF81296">
    <property type="entry name" value="E set domains"/>
    <property type="match status" value="1"/>
</dbReference>
<organism evidence="4 5">
    <name type="scientific">Aureibaculum flavum</name>
    <dbReference type="NCBI Taxonomy" id="2795986"/>
    <lineage>
        <taxon>Bacteria</taxon>
        <taxon>Pseudomonadati</taxon>
        <taxon>Bacteroidota</taxon>
        <taxon>Flavobacteriia</taxon>
        <taxon>Flavobacteriales</taxon>
        <taxon>Flavobacteriaceae</taxon>
        <taxon>Aureibaculum</taxon>
    </lineage>
</organism>
<dbReference type="PROSITE" id="PS51125">
    <property type="entry name" value="NHL"/>
    <property type="match status" value="2"/>
</dbReference>
<evidence type="ECO:0000313" key="5">
    <source>
        <dbReference type="Proteomes" id="UP000623301"/>
    </source>
</evidence>
<dbReference type="PANTHER" id="PTHR13833">
    <property type="match status" value="1"/>
</dbReference>
<dbReference type="Pfam" id="PF01436">
    <property type="entry name" value="NHL"/>
    <property type="match status" value="2"/>
</dbReference>
<dbReference type="Pfam" id="PF01833">
    <property type="entry name" value="TIG"/>
    <property type="match status" value="1"/>
</dbReference>
<dbReference type="InterPro" id="IPR001258">
    <property type="entry name" value="NHL_repeat"/>
</dbReference>
<dbReference type="Proteomes" id="UP000623301">
    <property type="component" value="Unassembled WGS sequence"/>
</dbReference>
<dbReference type="InterPro" id="IPR014756">
    <property type="entry name" value="Ig_E-set"/>
</dbReference>